<protein>
    <submittedName>
        <fullName evidence="1">Uncharacterized protein</fullName>
    </submittedName>
</protein>
<proteinExistence type="predicted"/>
<organism evidence="1 2">
    <name type="scientific">Onchocerca flexuosa</name>
    <dbReference type="NCBI Taxonomy" id="387005"/>
    <lineage>
        <taxon>Eukaryota</taxon>
        <taxon>Metazoa</taxon>
        <taxon>Ecdysozoa</taxon>
        <taxon>Nematoda</taxon>
        <taxon>Chromadorea</taxon>
        <taxon>Rhabditida</taxon>
        <taxon>Spirurina</taxon>
        <taxon>Spiruromorpha</taxon>
        <taxon>Filarioidea</taxon>
        <taxon>Onchocercidae</taxon>
        <taxon>Onchocerca</taxon>
    </lineage>
</organism>
<evidence type="ECO:0000313" key="1">
    <source>
        <dbReference type="EMBL" id="OZC10225.1"/>
    </source>
</evidence>
<sequence>MLHLWNISSDILAKIFEQSSMILAATNYPAERAEGPTDRPEVSSVHRSICPRRFPLPSFLSGGAAVCYLQQQINQSTVLAFSFLHAVLVAG</sequence>
<dbReference type="AlphaFoldDB" id="A0A238BZI1"/>
<keyword evidence="2" id="KW-1185">Reference proteome</keyword>
<evidence type="ECO:0000313" key="2">
    <source>
        <dbReference type="Proteomes" id="UP000242913"/>
    </source>
</evidence>
<reference evidence="1 2" key="1">
    <citation type="submission" date="2015-12" db="EMBL/GenBank/DDBJ databases">
        <title>Draft genome of the nematode, Onchocerca flexuosa.</title>
        <authorList>
            <person name="Mitreva M."/>
        </authorList>
    </citation>
    <scope>NUCLEOTIDE SEQUENCE [LARGE SCALE GENOMIC DNA]</scope>
    <source>
        <strain evidence="1">Red Deer</strain>
    </source>
</reference>
<gene>
    <name evidence="1" type="ORF">X798_02815</name>
</gene>
<name>A0A238BZI1_9BILA</name>
<accession>A0A238BZI1</accession>
<dbReference type="EMBL" id="KZ269988">
    <property type="protein sequence ID" value="OZC10225.1"/>
    <property type="molecule type" value="Genomic_DNA"/>
</dbReference>
<dbReference type="Proteomes" id="UP000242913">
    <property type="component" value="Unassembled WGS sequence"/>
</dbReference>